<dbReference type="InterPro" id="IPR015915">
    <property type="entry name" value="Kelch-typ_b-propeller"/>
</dbReference>
<gene>
    <name evidence="4" type="ORF">LANO_0C00672G</name>
</gene>
<dbReference type="InterPro" id="IPR011043">
    <property type="entry name" value="Gal_Oxase/kelch_b-propeller"/>
</dbReference>
<keyword evidence="1" id="KW-0880">Kelch repeat</keyword>
<dbReference type="PANTHER" id="PTHR46093">
    <property type="entry name" value="ACYL-COA-BINDING DOMAIN-CONTAINING PROTEIN 5"/>
    <property type="match status" value="1"/>
</dbReference>
<keyword evidence="2" id="KW-0677">Repeat</keyword>
<evidence type="ECO:0000313" key="4">
    <source>
        <dbReference type="EMBL" id="SCU84182.1"/>
    </source>
</evidence>
<keyword evidence="5" id="KW-1185">Reference proteome</keyword>
<name>A0A1G4J3Y8_9SACH</name>
<evidence type="ECO:0000256" key="2">
    <source>
        <dbReference type="ARBA" id="ARBA00022737"/>
    </source>
</evidence>
<dbReference type="Gene3D" id="2.120.10.80">
    <property type="entry name" value="Kelch-type beta propeller"/>
    <property type="match status" value="2"/>
</dbReference>
<reference evidence="5" key="1">
    <citation type="submission" date="2016-03" db="EMBL/GenBank/DDBJ databases">
        <authorList>
            <person name="Devillers Hugo."/>
        </authorList>
    </citation>
    <scope>NUCLEOTIDE SEQUENCE [LARGE SCALE GENOMIC DNA]</scope>
</reference>
<proteinExistence type="predicted"/>
<dbReference type="AlphaFoldDB" id="A0A1G4J3Y8"/>
<evidence type="ECO:0000313" key="5">
    <source>
        <dbReference type="Proteomes" id="UP000189911"/>
    </source>
</evidence>
<dbReference type="Proteomes" id="UP000189911">
    <property type="component" value="Chromosome C"/>
</dbReference>
<dbReference type="PANTHER" id="PTHR46093:SF18">
    <property type="entry name" value="FIBRONECTIN TYPE-III DOMAIN-CONTAINING PROTEIN"/>
    <property type="match status" value="1"/>
</dbReference>
<accession>A0A1G4J3Y8</accession>
<feature type="compositionally biased region" description="Low complexity" evidence="3">
    <location>
        <begin position="1"/>
        <end position="18"/>
    </location>
</feature>
<feature type="region of interest" description="Disordered" evidence="3">
    <location>
        <begin position="118"/>
        <end position="138"/>
    </location>
</feature>
<dbReference type="OrthoDB" id="10251809at2759"/>
<evidence type="ECO:0000256" key="3">
    <source>
        <dbReference type="SAM" id="MobiDB-lite"/>
    </source>
</evidence>
<protein>
    <submittedName>
        <fullName evidence="4">LANO_0C00672g1_1</fullName>
    </submittedName>
</protein>
<evidence type="ECO:0000256" key="1">
    <source>
        <dbReference type="ARBA" id="ARBA00022441"/>
    </source>
</evidence>
<dbReference type="SUPFAM" id="SSF50965">
    <property type="entry name" value="Galactose oxidase, central domain"/>
    <property type="match status" value="1"/>
</dbReference>
<organism evidence="4 5">
    <name type="scientific">Lachancea nothofagi CBS 11611</name>
    <dbReference type="NCBI Taxonomy" id="1266666"/>
    <lineage>
        <taxon>Eukaryota</taxon>
        <taxon>Fungi</taxon>
        <taxon>Dikarya</taxon>
        <taxon>Ascomycota</taxon>
        <taxon>Saccharomycotina</taxon>
        <taxon>Saccharomycetes</taxon>
        <taxon>Saccharomycetales</taxon>
        <taxon>Saccharomycetaceae</taxon>
        <taxon>Lachancea</taxon>
    </lineage>
</organism>
<dbReference type="SUPFAM" id="SSF117281">
    <property type="entry name" value="Kelch motif"/>
    <property type="match status" value="1"/>
</dbReference>
<dbReference type="EMBL" id="LT598446">
    <property type="protein sequence ID" value="SCU84182.1"/>
    <property type="molecule type" value="Genomic_DNA"/>
</dbReference>
<feature type="compositionally biased region" description="Basic and acidic residues" evidence="3">
    <location>
        <begin position="119"/>
        <end position="138"/>
    </location>
</feature>
<feature type="region of interest" description="Disordered" evidence="3">
    <location>
        <begin position="1"/>
        <end position="33"/>
    </location>
</feature>
<sequence>MSSGVSSGLDSSDNSEVSLNGARNGPSGGLSGIPGWTKDVYSQQYMGLPFLSNYVSVMRNELMDIPAERRKAENERTLMAYYSSKVHTSRHGSVVSGFSNPSISSDSSRKSARMKHAMKSSDRVFSEHRTPLRGASDESKYTPEVFSKGYVNYCSKLPIPTLENTEQIRSHNMWIPIMKRGIAAKNPKHEGLSLLQNPSETTSKLSRFNTDFSISREEDAIDKNIFVGSTNIPPLFGEIKLPPFAYQCTVDLGDSIYTLGGLTPSYYYSDEIPDLNSYYVDGVPNLPPPLLESIVNNPSMVNNHDLYVLSSSSFRVQKPTMTGQIPPPLLCMTGSALTKRHIFFYGGFEIKTETMIDESTGNFYLKKSACLSNRAYILDVITFKFTKVELVAQPTKFNTCPNIESRFGHSQVSLKANNSLKCAVCSAASNSEIKSDIHKRETELLSSPLSQPLDMRSQSESSFFTERNVQNKFSSSVNSRVHTILVIGGYRQVRCDDYETLNDLWKIEVTVLARGKRNYFKFADTALATPFSKLPVDTEGETWPARRAFHACEIYDTELLRRQSSETKLLENLKANFHIEPEHMPPVNPKEKPQSVKNRSEACEQYQHLHHVLNDQHSVPTWQNQKYNSGGRGVGQTLVVHGGSDKTFVYGDLWWFDLETEVWTRVETYQSGQRRRKENQGIDLTLVGHKMVQASSNAIFLGGFTQKDVEEHWQIKNTGHFKRFGTLTSFPASLHLLDLNSLEFEILCVGEEHQQEREDGVTLKLSDALRLISTCPVQKNGFLHLVGGFLCNSRDVREIQLRGTFTTCILPVITTPKISLT</sequence>